<dbReference type="Proteomes" id="UP000244173">
    <property type="component" value="Chromosome"/>
</dbReference>
<organism evidence="1 2">
    <name type="scientific">Microvirgula aerodenitrificans</name>
    <dbReference type="NCBI Taxonomy" id="57480"/>
    <lineage>
        <taxon>Bacteria</taxon>
        <taxon>Pseudomonadati</taxon>
        <taxon>Pseudomonadota</taxon>
        <taxon>Betaproteobacteria</taxon>
        <taxon>Neisseriales</taxon>
        <taxon>Aquaspirillaceae</taxon>
        <taxon>Microvirgula</taxon>
    </lineage>
</organism>
<keyword evidence="2" id="KW-1185">Reference proteome</keyword>
<accession>A0A2S0PCV8</accession>
<reference evidence="1 2" key="1">
    <citation type="submission" date="2018-04" db="EMBL/GenBank/DDBJ databases">
        <title>Denitrifier Microvirgula.</title>
        <authorList>
            <person name="Anderson E."/>
            <person name="Jang J."/>
            <person name="Ishii S."/>
        </authorList>
    </citation>
    <scope>NUCLEOTIDE SEQUENCE [LARGE SCALE GENOMIC DNA]</scope>
    <source>
        <strain evidence="1 2">BE2.4</strain>
    </source>
</reference>
<evidence type="ECO:0008006" key="3">
    <source>
        <dbReference type="Google" id="ProtNLM"/>
    </source>
</evidence>
<evidence type="ECO:0000313" key="2">
    <source>
        <dbReference type="Proteomes" id="UP000244173"/>
    </source>
</evidence>
<protein>
    <recommendedName>
        <fullName evidence="3">Pilus assembly protein</fullName>
    </recommendedName>
</protein>
<dbReference type="OrthoDB" id="7630309at2"/>
<name>A0A2S0PCV8_9NEIS</name>
<dbReference type="STRING" id="1122240.GCA_000620105_02045"/>
<dbReference type="InterPro" id="IPR013783">
    <property type="entry name" value="Ig-like_fold"/>
</dbReference>
<dbReference type="RefSeq" id="WP_107889826.1">
    <property type="nucleotide sequence ID" value="NZ_CP028519.1"/>
</dbReference>
<dbReference type="KEGG" id="maer:DAI18_15105"/>
<evidence type="ECO:0000313" key="1">
    <source>
        <dbReference type="EMBL" id="AVY95220.1"/>
    </source>
</evidence>
<dbReference type="InterPro" id="IPR008962">
    <property type="entry name" value="PapD-like_sf"/>
</dbReference>
<dbReference type="AlphaFoldDB" id="A0A2S0PCV8"/>
<dbReference type="SUPFAM" id="SSF49354">
    <property type="entry name" value="PapD-like"/>
    <property type="match status" value="1"/>
</dbReference>
<gene>
    <name evidence="1" type="ORF">DAI18_15105</name>
</gene>
<sequence length="178" mass="19965">MDDAGNSTETELTEGEGWRNRLIVSPSRLIVPPGGMRSVRVLYVGERSREHVFRVRFTPVEPGRGDGFGQEEDAGATTAGVRMLVGYGGIVIVRPEQEQYRTDFIQRTDGLDVVNRGNTTLILDNVYACKTDEHCLAPVKKHVLPGRTQFFKREGLSEIRFDVVEGEKVSYKEFRFAG</sequence>
<dbReference type="EMBL" id="CP028519">
    <property type="protein sequence ID" value="AVY95220.1"/>
    <property type="molecule type" value="Genomic_DNA"/>
</dbReference>
<proteinExistence type="predicted"/>
<dbReference type="Gene3D" id="2.60.40.10">
    <property type="entry name" value="Immunoglobulins"/>
    <property type="match status" value="1"/>
</dbReference>